<dbReference type="InterPro" id="IPR011009">
    <property type="entry name" value="Kinase-like_dom_sf"/>
</dbReference>
<feature type="region of interest" description="Disordered" evidence="4">
    <location>
        <begin position="1"/>
        <end position="20"/>
    </location>
</feature>
<dbReference type="InterPro" id="IPR043128">
    <property type="entry name" value="Rev_trsase/Diguanyl_cyclase"/>
</dbReference>
<dbReference type="InterPro" id="IPR020472">
    <property type="entry name" value="WD40_PAC1"/>
</dbReference>
<dbReference type="Pfam" id="PF00078">
    <property type="entry name" value="RVT_1"/>
    <property type="match status" value="1"/>
</dbReference>
<protein>
    <recommendedName>
        <fullName evidence="9">Protein SPA1-related 3</fullName>
    </recommendedName>
</protein>
<keyword evidence="1 3" id="KW-0853">WD repeat</keyword>
<evidence type="ECO:0000313" key="7">
    <source>
        <dbReference type="EMBL" id="WJZ99228.1"/>
    </source>
</evidence>
<dbReference type="Gene3D" id="3.10.10.10">
    <property type="entry name" value="HIV Type 1 Reverse Transcriptase, subunit A, domain 1"/>
    <property type="match status" value="1"/>
</dbReference>
<dbReference type="EMBL" id="CP126659">
    <property type="protein sequence ID" value="WJZ99228.1"/>
    <property type="molecule type" value="Genomic_DNA"/>
</dbReference>
<dbReference type="InterPro" id="IPR036322">
    <property type="entry name" value="WD40_repeat_dom_sf"/>
</dbReference>
<evidence type="ECO:0000259" key="6">
    <source>
        <dbReference type="Pfam" id="PF14111"/>
    </source>
</evidence>
<evidence type="ECO:0000313" key="8">
    <source>
        <dbReference type="Proteomes" id="UP001227230"/>
    </source>
</evidence>
<evidence type="ECO:0000259" key="5">
    <source>
        <dbReference type="Pfam" id="PF00078"/>
    </source>
</evidence>
<proteinExistence type="predicted"/>
<dbReference type="InterPro" id="IPR043502">
    <property type="entry name" value="DNA/RNA_pol_sf"/>
</dbReference>
<feature type="compositionally biased region" description="Polar residues" evidence="4">
    <location>
        <begin position="167"/>
        <end position="187"/>
    </location>
</feature>
<feature type="repeat" description="WD" evidence="3">
    <location>
        <begin position="770"/>
        <end position="804"/>
    </location>
</feature>
<name>A0ABY9CVL7_VITVI</name>
<reference evidence="7 8" key="1">
    <citation type="journal article" date="2023" name="Hortic Res">
        <title>The complete reference genome for grapevine (Vitis vinifera L.) genetics and breeding.</title>
        <authorList>
            <person name="Shi X."/>
            <person name="Cao S."/>
            <person name="Wang X."/>
            <person name="Huang S."/>
            <person name="Wang Y."/>
            <person name="Liu Z."/>
            <person name="Liu W."/>
            <person name="Leng X."/>
            <person name="Peng Y."/>
            <person name="Wang N."/>
            <person name="Wang Y."/>
            <person name="Ma Z."/>
            <person name="Xu X."/>
            <person name="Zhang F."/>
            <person name="Xue H."/>
            <person name="Zhong H."/>
            <person name="Wang Y."/>
            <person name="Zhang K."/>
            <person name="Velt A."/>
            <person name="Avia K."/>
            <person name="Holtgrawe D."/>
            <person name="Grimplet J."/>
            <person name="Matus J.T."/>
            <person name="Ware D."/>
            <person name="Wu X."/>
            <person name="Wang H."/>
            <person name="Liu C."/>
            <person name="Fang Y."/>
            <person name="Rustenholz C."/>
            <person name="Cheng Z."/>
            <person name="Xiao H."/>
            <person name="Zhou Y."/>
        </authorList>
    </citation>
    <scope>NUCLEOTIDE SEQUENCE [LARGE SCALE GENOMIC DNA]</scope>
    <source>
        <strain evidence="8">cv. Pinot noir / PN40024</strain>
        <tissue evidence="7">Leaf</tissue>
    </source>
</reference>
<evidence type="ECO:0000256" key="1">
    <source>
        <dbReference type="ARBA" id="ARBA00022574"/>
    </source>
</evidence>
<dbReference type="SUPFAM" id="SSF50978">
    <property type="entry name" value="WD40 repeat-like"/>
    <property type="match status" value="1"/>
</dbReference>
<dbReference type="InterPro" id="IPR015943">
    <property type="entry name" value="WD40/YVTN_repeat-like_dom_sf"/>
</dbReference>
<dbReference type="PANTHER" id="PTHR44218">
    <property type="entry name" value="PROTEIN SPA1-RELATED 2"/>
    <property type="match status" value="1"/>
</dbReference>
<dbReference type="SMART" id="SM00320">
    <property type="entry name" value="WD40"/>
    <property type="match status" value="5"/>
</dbReference>
<accession>A0ABY9CVL7</accession>
<dbReference type="Gene3D" id="1.10.510.10">
    <property type="entry name" value="Transferase(Phosphotransferase) domain 1"/>
    <property type="match status" value="1"/>
</dbReference>
<sequence>MTNLSESAQDKSNSSRGLNAGVVSSQSSRLLIGNRTVFSGDTSDNLRCLFRKSESQQVRPSCADLNDNPLGFSGACEDEMEEGHTVRGVERGHVSLRRWLDKPNRSVDLLECLHIFRQIVEIVNLAHSQGVVVHNVRPSCFVMSSSNRVSFIESASCSSSGSDSYENDFNQHSLPSPQNLQKQQSRLVTEDYPTEISASGTSRVASGTSQVASDTSSLQLSAAFALQQLIVEEMEENKLTNSRKIEAEERKKTFPLELILPMEISWYCSPEEDEGAPSSFCSDVYRLGVLLFELFCTFSLTEEKFSTMSNLKHRVLPPHLLLKWPKEASFCLWLLHPQPSTRPKLSEVLHSEFLNEPRDHLEEREALIKLTEDIEEQEVLLEFLLQVQQRKLVAADKLHGALSCLSSDIGEVMEQQMILNKKGGSFLKLKRDELSVFDKVDYPSQCLAGKGSASLGLRKRIRQGHDPHCVEDWSEHLDEVQKSETQSGNQEAILSKGSRLMKNFKKLESAYFSTRCKPSKPTEKMLTSSPISSTGWGSLVITEGSSVDNLVSKAGYNEGKGSRWINPFLEGLCKYLSFSNLKVRADLKQGDLLNSPNLVCSLSFDRDREFFATAGVNKKIKIFECDMILNENRDIHYPVTEMASQSKLSCICWNGYIKNQIVSSDFEGVVQVWDVSRSQRFMEMKEHEKRVWSVDFSLADPTKLASGGDDGAVKLWNINQGGSIGTIKTKANVCCVQFPPDSARSLAIGSADHKVYCYDLRNTRIPLATLNGHSKTVSYVKFINSTTLVSASTDSSLKLWDLSTCTSRVLDSPLQTFTGHMNVKNFVGLSISDGYIATGSETNEIVPIRFDLIDYVLTREEKFGKVVKSWEEEGRRFRLERHAKEAGRFILCSVRDLEAKRVGLGIVGAKEGKRGEAQAEEEEKNRSFVEVAKAKAGRIGDAVWIQLGGRALRSREKQLGRCLVGRWETEFGRCPDLDCLRTWGRRLWNLKGGVCFSYLGGGFFLVEFEVAEDERVLRRGNRHSQNRFLHLERWIPEVGCFRLGIHADQCWVRAVGLPLNFWNWEEFKKLGDSCGGLVAVDGDIANFTQLQWARLLVKTDERDLPRSLHLVVGSLCFAIQLWWEVLPWVSVAVPTQGRGWSKGDEGCMDLHMGRSVGHSRVQGSVGAVEEDRVEQVGAVSVEYGLGMAGNTEAGEGNDGKGKGVVGVSEDGSEGVVLKGKGSGLSVHWAESIKGGNIKLLGAHEVCQRAVGLRESLAQKGHRLSSGGLEDGGLRVSSQLICQEGLAQLDNVEGLKRVRAPVSSCVEPRLVEAIVGAASLVALVEICVPLDDFDLILGVDFLLRDKVALIPHLGGLMVLEEKQPCFVEALRANDGGKGQPEMLSAIQLKKGLKKGQETYVAALIEINERQSVDVLDSVVKILKEFRDVMPAELPKELPPQRPIDHKIELLPGTKAPAQAPYRMPPAELLELRKQLKELLDAGLIQPSRAPYGVPVLFQNKHDGSLCMCVDYRALNKVTIKNKYLIPLAAELFDRLSKASYFTKLDLRSGYWQVRIAVGDEEKTTCVTRYGSYEFLVMPFGLTNSLYSKEISADSSCLPSLMIMFGLGKSNIDSFKTSLTSLSSSIG</sequence>
<dbReference type="PANTHER" id="PTHR44218:SF1">
    <property type="entry name" value="PROTEIN SPA1-RELATED 3"/>
    <property type="match status" value="1"/>
</dbReference>
<dbReference type="Pfam" id="PF14111">
    <property type="entry name" value="DUF4283"/>
    <property type="match status" value="1"/>
</dbReference>
<keyword evidence="8" id="KW-1185">Reference proteome</keyword>
<dbReference type="Proteomes" id="UP001227230">
    <property type="component" value="Chromosome 12"/>
</dbReference>
<feature type="repeat" description="WD" evidence="3">
    <location>
        <begin position="684"/>
        <end position="726"/>
    </location>
</feature>
<dbReference type="InterPro" id="IPR044630">
    <property type="entry name" value="SPA1/2/3/4"/>
</dbReference>
<dbReference type="InterPro" id="IPR000477">
    <property type="entry name" value="RT_dom"/>
</dbReference>
<evidence type="ECO:0000256" key="2">
    <source>
        <dbReference type="ARBA" id="ARBA00022737"/>
    </source>
</evidence>
<dbReference type="CDD" id="cd01647">
    <property type="entry name" value="RT_LTR"/>
    <property type="match status" value="1"/>
</dbReference>
<feature type="domain" description="Reverse transcriptase" evidence="5">
    <location>
        <begin position="1504"/>
        <end position="1585"/>
    </location>
</feature>
<dbReference type="PROSITE" id="PS50082">
    <property type="entry name" value="WD_REPEATS_2"/>
    <property type="match status" value="2"/>
</dbReference>
<dbReference type="InterPro" id="IPR001680">
    <property type="entry name" value="WD40_rpt"/>
</dbReference>
<evidence type="ECO:0008006" key="9">
    <source>
        <dbReference type="Google" id="ProtNLM"/>
    </source>
</evidence>
<dbReference type="PROSITE" id="PS00678">
    <property type="entry name" value="WD_REPEATS_1"/>
    <property type="match status" value="2"/>
</dbReference>
<dbReference type="PRINTS" id="PR00320">
    <property type="entry name" value="GPROTEINBRPT"/>
</dbReference>
<keyword evidence="2" id="KW-0677">Repeat</keyword>
<dbReference type="SUPFAM" id="SSF56112">
    <property type="entry name" value="Protein kinase-like (PK-like)"/>
    <property type="match status" value="1"/>
</dbReference>
<dbReference type="Gene3D" id="3.30.70.270">
    <property type="match status" value="1"/>
</dbReference>
<dbReference type="Gene3D" id="2.130.10.10">
    <property type="entry name" value="YVTN repeat-like/Quinoprotein amine dehydrogenase"/>
    <property type="match status" value="1"/>
</dbReference>
<feature type="region of interest" description="Disordered" evidence="4">
    <location>
        <begin position="163"/>
        <end position="187"/>
    </location>
</feature>
<evidence type="ECO:0000256" key="4">
    <source>
        <dbReference type="SAM" id="MobiDB-lite"/>
    </source>
</evidence>
<organism evidence="7 8">
    <name type="scientific">Vitis vinifera</name>
    <name type="common">Grape</name>
    <dbReference type="NCBI Taxonomy" id="29760"/>
    <lineage>
        <taxon>Eukaryota</taxon>
        <taxon>Viridiplantae</taxon>
        <taxon>Streptophyta</taxon>
        <taxon>Embryophyta</taxon>
        <taxon>Tracheophyta</taxon>
        <taxon>Spermatophyta</taxon>
        <taxon>Magnoliopsida</taxon>
        <taxon>eudicotyledons</taxon>
        <taxon>Gunneridae</taxon>
        <taxon>Pentapetalae</taxon>
        <taxon>rosids</taxon>
        <taxon>Vitales</taxon>
        <taxon>Vitaceae</taxon>
        <taxon>Viteae</taxon>
        <taxon>Vitis</taxon>
    </lineage>
</organism>
<dbReference type="Pfam" id="PF00400">
    <property type="entry name" value="WD40"/>
    <property type="match status" value="3"/>
</dbReference>
<dbReference type="PROSITE" id="PS50294">
    <property type="entry name" value="WD_REPEATS_REGION"/>
    <property type="match status" value="2"/>
</dbReference>
<dbReference type="InterPro" id="IPR019775">
    <property type="entry name" value="WD40_repeat_CS"/>
</dbReference>
<dbReference type="SUPFAM" id="SSF56672">
    <property type="entry name" value="DNA/RNA polymerases"/>
    <property type="match status" value="1"/>
</dbReference>
<evidence type="ECO:0000256" key="3">
    <source>
        <dbReference type="PROSITE-ProRule" id="PRU00221"/>
    </source>
</evidence>
<dbReference type="InterPro" id="IPR025558">
    <property type="entry name" value="DUF4283"/>
</dbReference>
<feature type="domain" description="DUF4283" evidence="6">
    <location>
        <begin position="957"/>
        <end position="1040"/>
    </location>
</feature>
<gene>
    <name evidence="7" type="ORF">VitviT2T_017693</name>
</gene>